<dbReference type="GO" id="GO:0005085">
    <property type="term" value="F:guanyl-nucleotide exchange factor activity"/>
    <property type="evidence" value="ECO:0007669"/>
    <property type="project" value="TreeGrafter"/>
</dbReference>
<dbReference type="InterPro" id="IPR009091">
    <property type="entry name" value="RCC1/BLIP-II"/>
</dbReference>
<keyword evidence="3" id="KW-1185">Reference proteome</keyword>
<comment type="caution">
    <text evidence="2">The sequence shown here is derived from an EMBL/GenBank/DDBJ whole genome shotgun (WGS) entry which is preliminary data.</text>
</comment>
<reference evidence="2 3" key="1">
    <citation type="journal article" date="2019" name="Sci. Rep.">
        <title>Nanopore sequencing improves the draft genome of the human pathogenic amoeba Naegleria fowleri.</title>
        <authorList>
            <person name="Liechti N."/>
            <person name="Schurch N."/>
            <person name="Bruggmann R."/>
            <person name="Wittwer M."/>
        </authorList>
    </citation>
    <scope>NUCLEOTIDE SEQUENCE [LARGE SCALE GENOMIC DNA]</scope>
    <source>
        <strain evidence="2 3">ATCC 30894</strain>
    </source>
</reference>
<organism evidence="2 3">
    <name type="scientific">Naegleria fowleri</name>
    <name type="common">Brain eating amoeba</name>
    <dbReference type="NCBI Taxonomy" id="5763"/>
    <lineage>
        <taxon>Eukaryota</taxon>
        <taxon>Discoba</taxon>
        <taxon>Heterolobosea</taxon>
        <taxon>Tetramitia</taxon>
        <taxon>Eutetramitia</taxon>
        <taxon>Vahlkampfiidae</taxon>
        <taxon>Naegleria</taxon>
    </lineage>
</organism>
<dbReference type="VEuPathDB" id="AmoebaDB:NfTy_048610"/>
<evidence type="ECO:0000256" key="1">
    <source>
        <dbReference type="PROSITE-ProRule" id="PRU00235"/>
    </source>
</evidence>
<feature type="repeat" description="RCC1" evidence="1">
    <location>
        <begin position="131"/>
        <end position="189"/>
    </location>
</feature>
<dbReference type="PANTHER" id="PTHR45982:SF1">
    <property type="entry name" value="REGULATOR OF CHROMOSOME CONDENSATION"/>
    <property type="match status" value="1"/>
</dbReference>
<dbReference type="RefSeq" id="XP_044564760.1">
    <property type="nucleotide sequence ID" value="XM_044702472.1"/>
</dbReference>
<dbReference type="OrthoDB" id="10256179at2759"/>
<dbReference type="GeneID" id="68108418"/>
<feature type="repeat" description="RCC1" evidence="1">
    <location>
        <begin position="75"/>
        <end position="127"/>
    </location>
</feature>
<dbReference type="AlphaFoldDB" id="A0A6A5BS86"/>
<dbReference type="VEuPathDB" id="AmoebaDB:FDP41_001200"/>
<dbReference type="PROSITE" id="PS50012">
    <property type="entry name" value="RCC1_3"/>
    <property type="match status" value="2"/>
</dbReference>
<name>A0A6A5BS86_NAEFO</name>
<evidence type="ECO:0000313" key="3">
    <source>
        <dbReference type="Proteomes" id="UP000444721"/>
    </source>
</evidence>
<accession>A0A6A5BS86</accession>
<dbReference type="Pfam" id="PF13540">
    <property type="entry name" value="RCC1_2"/>
    <property type="match status" value="1"/>
</dbReference>
<dbReference type="InterPro" id="IPR000408">
    <property type="entry name" value="Reg_chr_condens"/>
</dbReference>
<dbReference type="SUPFAM" id="SSF50985">
    <property type="entry name" value="RCC1/BLIP-II"/>
    <property type="match status" value="1"/>
</dbReference>
<evidence type="ECO:0000313" key="2">
    <source>
        <dbReference type="EMBL" id="KAF0980047.1"/>
    </source>
</evidence>
<gene>
    <name evidence="2" type="ORF">FDP41_001200</name>
</gene>
<proteinExistence type="predicted"/>
<dbReference type="VEuPathDB" id="AmoebaDB:NF0107960"/>
<protein>
    <submittedName>
        <fullName evidence="2">Uncharacterized protein</fullName>
    </submittedName>
</protein>
<sequence>MKSSFPSKFYSPDTIWLFGKNQDGQLITDEGRSSSERLVNVKITPISEHQLFPYGDKLKWIGAGDHFTIFVTRSNVVYGAGQNTSGQLGLDHNRPLEEKIVRITFFDHKNIAYISCGAYFTYYLEEVGNSQIIYVCGKNTSGQLGLGERYRSRMEVYPPERLDTSFLRPGDRVEKIVCGYESTLLLTKQGCLYGCGSNGTNQLGTFPNNEEDSISSFTLCTYTLLPNEKIIDVSLGTSYVLILTDHGNVLSNNISHQPYSKIGTLFCAPFSKIHFGASTCFLQISKNHPDLSLAGHVVTFSDEYGNGRALESQFHCMDYKTINSDDFDLDSISGLTGFFFISKDYKVYCLGNNESNELGLDSSEVSSVTTPMRHLILEDIISRTLSFSKQNMKPTIVCGYSHSILYFSSQETRDYRLFFGNLEKHASHQTALCDLDFVFLD</sequence>
<dbReference type="Gene3D" id="2.130.10.30">
    <property type="entry name" value="Regulator of chromosome condensation 1/beta-lactamase-inhibitor protein II"/>
    <property type="match status" value="1"/>
</dbReference>
<dbReference type="OMA" id="FSKIHFG"/>
<dbReference type="PANTHER" id="PTHR45982">
    <property type="entry name" value="REGULATOR OF CHROMOSOME CONDENSATION"/>
    <property type="match status" value="1"/>
</dbReference>
<dbReference type="Proteomes" id="UP000444721">
    <property type="component" value="Unassembled WGS sequence"/>
</dbReference>
<dbReference type="GO" id="GO:0005737">
    <property type="term" value="C:cytoplasm"/>
    <property type="evidence" value="ECO:0007669"/>
    <property type="project" value="TreeGrafter"/>
</dbReference>
<dbReference type="EMBL" id="VFQX01000022">
    <property type="protein sequence ID" value="KAF0980047.1"/>
    <property type="molecule type" value="Genomic_DNA"/>
</dbReference>
<dbReference type="Pfam" id="PF00415">
    <property type="entry name" value="RCC1"/>
    <property type="match status" value="1"/>
</dbReference>
<dbReference type="InterPro" id="IPR051553">
    <property type="entry name" value="Ran_GTPase-activating"/>
</dbReference>